<reference evidence="1 2" key="1">
    <citation type="journal article" date="2023" name="Mol. Biol. Evol.">
        <title>Genomics of Secondarily Temperate Adaptation in the Only Non-Antarctic Icefish.</title>
        <authorList>
            <person name="Rivera-Colon A.G."/>
            <person name="Rayamajhi N."/>
            <person name="Minhas B.F."/>
            <person name="Madrigal G."/>
            <person name="Bilyk K.T."/>
            <person name="Yoon V."/>
            <person name="Hune M."/>
            <person name="Gregory S."/>
            <person name="Cheng C.H.C."/>
            <person name="Catchen J.M."/>
        </authorList>
    </citation>
    <scope>NUCLEOTIDE SEQUENCE [LARGE SCALE GENOMIC DNA]</scope>
    <source>
        <tissue evidence="1">White muscle</tissue>
    </source>
</reference>
<accession>A0AAN8DNZ7</accession>
<gene>
    <name evidence="1" type="ORF">CgunFtcFv8_021951</name>
</gene>
<evidence type="ECO:0000313" key="1">
    <source>
        <dbReference type="EMBL" id="KAK5926371.1"/>
    </source>
</evidence>
<name>A0AAN8DNZ7_CHAGU</name>
<evidence type="ECO:0000313" key="2">
    <source>
        <dbReference type="Proteomes" id="UP001331515"/>
    </source>
</evidence>
<dbReference type="EMBL" id="JAURVH010001519">
    <property type="protein sequence ID" value="KAK5926371.1"/>
    <property type="molecule type" value="Genomic_DNA"/>
</dbReference>
<dbReference type="Proteomes" id="UP001331515">
    <property type="component" value="Unassembled WGS sequence"/>
</dbReference>
<sequence>MDALMQYIYCLSVCHPSLTPLQACCSLLQREELRDVSEGWSGSLVEAEKNGEKIARTSGRRTLTDELRTQVECCHYVWSCD</sequence>
<proteinExistence type="predicted"/>
<protein>
    <submittedName>
        <fullName evidence="1">Uncharacterized protein</fullName>
    </submittedName>
</protein>
<keyword evidence="2" id="KW-1185">Reference proteome</keyword>
<organism evidence="1 2">
    <name type="scientific">Champsocephalus gunnari</name>
    <name type="common">Mackerel icefish</name>
    <dbReference type="NCBI Taxonomy" id="52237"/>
    <lineage>
        <taxon>Eukaryota</taxon>
        <taxon>Metazoa</taxon>
        <taxon>Chordata</taxon>
        <taxon>Craniata</taxon>
        <taxon>Vertebrata</taxon>
        <taxon>Euteleostomi</taxon>
        <taxon>Actinopterygii</taxon>
        <taxon>Neopterygii</taxon>
        <taxon>Teleostei</taxon>
        <taxon>Neoteleostei</taxon>
        <taxon>Acanthomorphata</taxon>
        <taxon>Eupercaria</taxon>
        <taxon>Perciformes</taxon>
        <taxon>Notothenioidei</taxon>
        <taxon>Channichthyidae</taxon>
        <taxon>Champsocephalus</taxon>
    </lineage>
</organism>
<dbReference type="AlphaFoldDB" id="A0AAN8DNZ7"/>
<comment type="caution">
    <text evidence="1">The sequence shown here is derived from an EMBL/GenBank/DDBJ whole genome shotgun (WGS) entry which is preliminary data.</text>
</comment>